<gene>
    <name evidence="2" type="ORF">NMOB1V02_LOCUS4124</name>
</gene>
<dbReference type="GO" id="GO:0097190">
    <property type="term" value="P:apoptotic signaling pathway"/>
    <property type="evidence" value="ECO:0007669"/>
    <property type="project" value="TreeGrafter"/>
</dbReference>
<evidence type="ECO:0000256" key="1">
    <source>
        <dbReference type="SAM" id="MobiDB-lite"/>
    </source>
</evidence>
<dbReference type="GO" id="GO:0070513">
    <property type="term" value="F:death domain binding"/>
    <property type="evidence" value="ECO:0007669"/>
    <property type="project" value="TreeGrafter"/>
</dbReference>
<feature type="compositionally biased region" description="Basic and acidic residues" evidence="1">
    <location>
        <begin position="28"/>
        <end position="38"/>
    </location>
</feature>
<reference evidence="2" key="1">
    <citation type="submission" date="2020-11" db="EMBL/GenBank/DDBJ databases">
        <authorList>
            <person name="Tran Van P."/>
        </authorList>
    </citation>
    <scope>NUCLEOTIDE SEQUENCE</scope>
</reference>
<evidence type="ECO:0008006" key="4">
    <source>
        <dbReference type="Google" id="ProtNLM"/>
    </source>
</evidence>
<protein>
    <recommendedName>
        <fullName evidence="4">Death-associated protein 1</fullName>
    </recommendedName>
</protein>
<feature type="compositionally biased region" description="Basic and acidic residues" evidence="1">
    <location>
        <begin position="75"/>
        <end position="86"/>
    </location>
</feature>
<evidence type="ECO:0000313" key="3">
    <source>
        <dbReference type="Proteomes" id="UP000678499"/>
    </source>
</evidence>
<sequence>MASAQVELKAGHPPAIKAGGMRITQHKTTKEDKAKTNGEEVATGTSPKSSPLVIAGAVVKGDAEFPPEAVQKFHTKPEPSHVERRNSGGHKPIHQPRK</sequence>
<feature type="compositionally biased region" description="Basic residues" evidence="1">
    <location>
        <begin position="87"/>
        <end position="98"/>
    </location>
</feature>
<dbReference type="EMBL" id="OA882642">
    <property type="protein sequence ID" value="CAD7276359.1"/>
    <property type="molecule type" value="Genomic_DNA"/>
</dbReference>
<accession>A0A7R9BJR5</accession>
<dbReference type="OrthoDB" id="5973225at2759"/>
<proteinExistence type="predicted"/>
<dbReference type="InterPro" id="IPR024130">
    <property type="entry name" value="DAP1/DAPL1"/>
</dbReference>
<name>A0A7R9BJR5_9CRUS</name>
<dbReference type="AlphaFoldDB" id="A0A7R9BJR5"/>
<dbReference type="Pfam" id="PF15228">
    <property type="entry name" value="DAP"/>
    <property type="match status" value="1"/>
</dbReference>
<dbReference type="Proteomes" id="UP000678499">
    <property type="component" value="Unassembled WGS sequence"/>
</dbReference>
<keyword evidence="3" id="KW-1185">Reference proteome</keyword>
<dbReference type="PANTHER" id="PTHR13177">
    <property type="entry name" value="DEATH-ASSOCIATED PROTEIN 1"/>
    <property type="match status" value="1"/>
</dbReference>
<dbReference type="EMBL" id="CAJPEX010000605">
    <property type="protein sequence ID" value="CAG0916511.1"/>
    <property type="molecule type" value="Genomic_DNA"/>
</dbReference>
<organism evidence="2">
    <name type="scientific">Notodromas monacha</name>
    <dbReference type="NCBI Taxonomy" id="399045"/>
    <lineage>
        <taxon>Eukaryota</taxon>
        <taxon>Metazoa</taxon>
        <taxon>Ecdysozoa</taxon>
        <taxon>Arthropoda</taxon>
        <taxon>Crustacea</taxon>
        <taxon>Oligostraca</taxon>
        <taxon>Ostracoda</taxon>
        <taxon>Podocopa</taxon>
        <taxon>Podocopida</taxon>
        <taxon>Cypridocopina</taxon>
        <taxon>Cypridoidea</taxon>
        <taxon>Cyprididae</taxon>
        <taxon>Notodromas</taxon>
    </lineage>
</organism>
<dbReference type="GO" id="GO:0034198">
    <property type="term" value="P:cellular response to amino acid starvation"/>
    <property type="evidence" value="ECO:0007669"/>
    <property type="project" value="TreeGrafter"/>
</dbReference>
<dbReference type="PANTHER" id="PTHR13177:SF4">
    <property type="entry name" value="GEO09647P1"/>
    <property type="match status" value="1"/>
</dbReference>
<feature type="region of interest" description="Disordered" evidence="1">
    <location>
        <begin position="1"/>
        <end position="49"/>
    </location>
</feature>
<evidence type="ECO:0000313" key="2">
    <source>
        <dbReference type="EMBL" id="CAD7276359.1"/>
    </source>
</evidence>
<dbReference type="GO" id="GO:0010507">
    <property type="term" value="P:negative regulation of autophagy"/>
    <property type="evidence" value="ECO:0007669"/>
    <property type="project" value="TreeGrafter"/>
</dbReference>
<feature type="region of interest" description="Disordered" evidence="1">
    <location>
        <begin position="65"/>
        <end position="98"/>
    </location>
</feature>